<dbReference type="AlphaFoldDB" id="A0A2A4GUV3"/>
<accession>A0A2A4GUV3</accession>
<dbReference type="Proteomes" id="UP000218335">
    <property type="component" value="Unassembled WGS sequence"/>
</dbReference>
<evidence type="ECO:0000256" key="1">
    <source>
        <dbReference type="SAM" id="Phobius"/>
    </source>
</evidence>
<dbReference type="EMBL" id="MWUU01000016">
    <property type="protein sequence ID" value="PCF54220.1"/>
    <property type="molecule type" value="Genomic_DNA"/>
</dbReference>
<reference evidence="2 3" key="1">
    <citation type="journal article" date="2017" name="PLoS ONE">
        <title>Development of a real-time PCR for detection of Staphylococcus pseudintermedius using a novel automated comparison of whole-genome sequences.</title>
        <authorList>
            <person name="Verstappen K.M."/>
            <person name="Huijbregts L."/>
            <person name="Spaninks M."/>
            <person name="Wagenaar J.A."/>
            <person name="Fluit A.C."/>
            <person name="Duim B."/>
        </authorList>
    </citation>
    <scope>NUCLEOTIDE SEQUENCE [LARGE SCALE GENOMIC DNA]</scope>
    <source>
        <strain evidence="2 3">215070706401-1</strain>
    </source>
</reference>
<keyword evidence="1" id="KW-1133">Transmembrane helix</keyword>
<feature type="transmembrane region" description="Helical" evidence="1">
    <location>
        <begin position="66"/>
        <end position="86"/>
    </location>
</feature>
<protein>
    <submittedName>
        <fullName evidence="2">Uncharacterized protein</fullName>
    </submittedName>
</protein>
<name>A0A2A4GUV3_9STAP</name>
<organism evidence="2 3">
    <name type="scientific">Staphylococcus delphini</name>
    <dbReference type="NCBI Taxonomy" id="53344"/>
    <lineage>
        <taxon>Bacteria</taxon>
        <taxon>Bacillati</taxon>
        <taxon>Bacillota</taxon>
        <taxon>Bacilli</taxon>
        <taxon>Bacillales</taxon>
        <taxon>Staphylococcaceae</taxon>
        <taxon>Staphylococcus</taxon>
        <taxon>Staphylococcus intermedius group</taxon>
    </lineage>
</organism>
<keyword evidence="1" id="KW-0812">Transmembrane</keyword>
<evidence type="ECO:0000313" key="3">
    <source>
        <dbReference type="Proteomes" id="UP000218335"/>
    </source>
</evidence>
<proteinExistence type="predicted"/>
<evidence type="ECO:0000313" key="2">
    <source>
        <dbReference type="EMBL" id="PCF54220.1"/>
    </source>
</evidence>
<feature type="transmembrane region" description="Helical" evidence="1">
    <location>
        <begin position="7"/>
        <end position="27"/>
    </location>
</feature>
<sequence>MKNTIEQYYFTIIYFTILLIFSISITDMFTNRVLIYLILSIVIILSTLVVESKINQSHNLQEKAKIMLFSMVPINLIVITIFWIFVF</sequence>
<comment type="caution">
    <text evidence="2">The sequence shown here is derived from an EMBL/GenBank/DDBJ whole genome shotgun (WGS) entry which is preliminary data.</text>
</comment>
<feature type="transmembrane region" description="Helical" evidence="1">
    <location>
        <begin position="33"/>
        <end position="54"/>
    </location>
</feature>
<keyword evidence="1" id="KW-0472">Membrane</keyword>
<gene>
    <name evidence="2" type="ORF">B5C08_10765</name>
</gene>